<dbReference type="EMBL" id="AP026978">
    <property type="protein sequence ID" value="BDT99916.1"/>
    <property type="molecule type" value="Genomic_DNA"/>
</dbReference>
<reference evidence="1 2" key="1">
    <citation type="submission" date="2022-11" db="EMBL/GenBank/DDBJ databases">
        <title>Genome Sequencing of Nocardia sp. ON39_IFM12276 and assembly.</title>
        <authorList>
            <person name="Shimojima M."/>
            <person name="Toyokawa M."/>
            <person name="Uesaka K."/>
        </authorList>
    </citation>
    <scope>NUCLEOTIDE SEQUENCE [LARGE SCALE GENOMIC DNA]</scope>
    <source>
        <strain evidence="1 2">IFM 12276</strain>
    </source>
</reference>
<protein>
    <recommendedName>
        <fullName evidence="3">Terpene synthase</fullName>
    </recommendedName>
</protein>
<name>A0ABM8CY35_9NOCA</name>
<dbReference type="SUPFAM" id="SSF48576">
    <property type="entry name" value="Terpenoid synthases"/>
    <property type="match status" value="1"/>
</dbReference>
<dbReference type="Gene3D" id="1.10.600.10">
    <property type="entry name" value="Farnesyl Diphosphate Synthase"/>
    <property type="match status" value="1"/>
</dbReference>
<dbReference type="InterPro" id="IPR008949">
    <property type="entry name" value="Isoprenoid_synthase_dom_sf"/>
</dbReference>
<dbReference type="Pfam" id="PF19086">
    <property type="entry name" value="Terpene_syn_C_2"/>
    <property type="match status" value="1"/>
</dbReference>
<accession>A0ABM8CY35</accession>
<dbReference type="Proteomes" id="UP001317870">
    <property type="component" value="Chromosome"/>
</dbReference>
<organism evidence="1 2">
    <name type="scientific">Nocardia sputorum</name>
    <dbReference type="NCBI Taxonomy" id="2984338"/>
    <lineage>
        <taxon>Bacteria</taxon>
        <taxon>Bacillati</taxon>
        <taxon>Actinomycetota</taxon>
        <taxon>Actinomycetes</taxon>
        <taxon>Mycobacteriales</taxon>
        <taxon>Nocardiaceae</taxon>
        <taxon>Nocardia</taxon>
    </lineage>
</organism>
<evidence type="ECO:0000313" key="2">
    <source>
        <dbReference type="Proteomes" id="UP001317870"/>
    </source>
</evidence>
<sequence length="346" mass="38587">MKVPEQPALPGIFCPIESNIHPAVGTMENRSIGWLRAGGFLDDPHQGRALVATRSAEFMARMAPHGCVDRLQIASDWAYWGFAFDDRFDRGPLSKDLGGFVSYANKLVRVLEAPGSELAQADPLVRGLIDISTRFAGRVTPVQHRRWIQAHRAWLFGVCAEMSTTTTPSVDEYLAIRINNAAGEVVTVITELVNEYEPPAAELELPRVRALTEMTRVLAALDNDLHSHPKTVALNESNQYNLLTVIAARHACGPDETIARAVRLRDRIMCRFLLAGAQTRGLSRDTRHYLHGLRHVIRGNLDWALDVERYKVDGRTVADRFTINDSPTDSSAEAPGMSSINWWWQV</sequence>
<evidence type="ECO:0000313" key="1">
    <source>
        <dbReference type="EMBL" id="BDT99916.1"/>
    </source>
</evidence>
<gene>
    <name evidence="1" type="ORF">IFM12276_29450</name>
</gene>
<proteinExistence type="predicted"/>
<keyword evidence="2" id="KW-1185">Reference proteome</keyword>
<evidence type="ECO:0008006" key="3">
    <source>
        <dbReference type="Google" id="ProtNLM"/>
    </source>
</evidence>
<dbReference type="RefSeq" id="WP_281918336.1">
    <property type="nucleotide sequence ID" value="NZ_AP026976.1"/>
</dbReference>